<protein>
    <recommendedName>
        <fullName evidence="3">PARP</fullName>
    </recommendedName>
</protein>
<dbReference type="GO" id="GO:1990404">
    <property type="term" value="F:NAD+-protein mono-ADP-ribosyltransferase activity"/>
    <property type="evidence" value="ECO:0007669"/>
    <property type="project" value="TreeGrafter"/>
</dbReference>
<evidence type="ECO:0008006" key="3">
    <source>
        <dbReference type="Google" id="ProtNLM"/>
    </source>
</evidence>
<evidence type="ECO:0000313" key="1">
    <source>
        <dbReference type="EnsemblProtists" id="EOD18694"/>
    </source>
</evidence>
<organism evidence="1 2">
    <name type="scientific">Emiliania huxleyi (strain CCMP1516)</name>
    <dbReference type="NCBI Taxonomy" id="280463"/>
    <lineage>
        <taxon>Eukaryota</taxon>
        <taxon>Haptista</taxon>
        <taxon>Haptophyta</taxon>
        <taxon>Prymnesiophyceae</taxon>
        <taxon>Isochrysidales</taxon>
        <taxon>Noelaerhabdaceae</taxon>
        <taxon>Emiliania</taxon>
    </lineage>
</organism>
<reference evidence="2" key="1">
    <citation type="journal article" date="2013" name="Nature">
        <title>Pan genome of the phytoplankton Emiliania underpins its global distribution.</title>
        <authorList>
            <person name="Read B.A."/>
            <person name="Kegel J."/>
            <person name="Klute M.J."/>
            <person name="Kuo A."/>
            <person name="Lefebvre S.C."/>
            <person name="Maumus F."/>
            <person name="Mayer C."/>
            <person name="Miller J."/>
            <person name="Monier A."/>
            <person name="Salamov A."/>
            <person name="Young J."/>
            <person name="Aguilar M."/>
            <person name="Claverie J.M."/>
            <person name="Frickenhaus S."/>
            <person name="Gonzalez K."/>
            <person name="Herman E.K."/>
            <person name="Lin Y.C."/>
            <person name="Napier J."/>
            <person name="Ogata H."/>
            <person name="Sarno A.F."/>
            <person name="Shmutz J."/>
            <person name="Schroeder D."/>
            <person name="de Vargas C."/>
            <person name="Verret F."/>
            <person name="von Dassow P."/>
            <person name="Valentin K."/>
            <person name="Van de Peer Y."/>
            <person name="Wheeler G."/>
            <person name="Dacks J.B."/>
            <person name="Delwiche C.F."/>
            <person name="Dyhrman S.T."/>
            <person name="Glockner G."/>
            <person name="John U."/>
            <person name="Richards T."/>
            <person name="Worden A.Z."/>
            <person name="Zhang X."/>
            <person name="Grigoriev I.V."/>
            <person name="Allen A.E."/>
            <person name="Bidle K."/>
            <person name="Borodovsky M."/>
            <person name="Bowler C."/>
            <person name="Brownlee C."/>
            <person name="Cock J.M."/>
            <person name="Elias M."/>
            <person name="Gladyshev V.N."/>
            <person name="Groth M."/>
            <person name="Guda C."/>
            <person name="Hadaegh A."/>
            <person name="Iglesias-Rodriguez M.D."/>
            <person name="Jenkins J."/>
            <person name="Jones B.M."/>
            <person name="Lawson T."/>
            <person name="Leese F."/>
            <person name="Lindquist E."/>
            <person name="Lobanov A."/>
            <person name="Lomsadze A."/>
            <person name="Malik S.B."/>
            <person name="Marsh M.E."/>
            <person name="Mackinder L."/>
            <person name="Mock T."/>
            <person name="Mueller-Roeber B."/>
            <person name="Pagarete A."/>
            <person name="Parker M."/>
            <person name="Probert I."/>
            <person name="Quesneville H."/>
            <person name="Raines C."/>
            <person name="Rensing S.A."/>
            <person name="Riano-Pachon D.M."/>
            <person name="Richier S."/>
            <person name="Rokitta S."/>
            <person name="Shiraiwa Y."/>
            <person name="Soanes D.M."/>
            <person name="van der Giezen M."/>
            <person name="Wahlund T.M."/>
            <person name="Williams B."/>
            <person name="Wilson W."/>
            <person name="Wolfe G."/>
            <person name="Wurch L.L."/>
        </authorList>
    </citation>
    <scope>NUCLEOTIDE SEQUENCE</scope>
</reference>
<dbReference type="SUPFAM" id="SSF56399">
    <property type="entry name" value="ADP-ribosylation"/>
    <property type="match status" value="1"/>
</dbReference>
<sequence length="359" mass="39895">MLSSAVLRRAAIASLHRAATCEQLRRAHWWKRSERRRQELAERAKWLFAEAGLLALLWRAYLVVRTPAGAAVVASTFGLGGYHYSLDDGSMPSPPLEPKPLPQSAAEAEGSIPLPRAWRHRDFTDVRCHRVDISSDESLRRALEDELNAAAHGSCLADDAAVFIVASVERVENLALWKAYWHGKREMTDAHHAHQIRVKALAPPAKVSLSCLDDDHVPLEPSLNECRLFHGTDAATAALLSELDFDERAAEYAPAEERGAAGPPLQTLLVVRAALGDPAYLSHAFKNARRPPERGDAFTRGTTYDSVVATTVDTRVGYGPLMDSGEATGEEHREIVLYDHRHVYPEYIVRFRRGKYRGK</sequence>
<dbReference type="RefSeq" id="XP_005771123.1">
    <property type="nucleotide sequence ID" value="XM_005771066.1"/>
</dbReference>
<dbReference type="PaxDb" id="2903-EOD18694"/>
<dbReference type="Proteomes" id="UP000013827">
    <property type="component" value="Unassembled WGS sequence"/>
</dbReference>
<keyword evidence="2" id="KW-1185">Reference proteome</keyword>
<dbReference type="STRING" id="2903.R1ECS0"/>
<reference evidence="1" key="2">
    <citation type="submission" date="2024-10" db="UniProtKB">
        <authorList>
            <consortium name="EnsemblProtists"/>
        </authorList>
    </citation>
    <scope>IDENTIFICATION</scope>
</reference>
<dbReference type="GO" id="GO:0005634">
    <property type="term" value="C:nucleus"/>
    <property type="evidence" value="ECO:0007669"/>
    <property type="project" value="TreeGrafter"/>
</dbReference>
<dbReference type="Gene3D" id="3.90.228.10">
    <property type="match status" value="1"/>
</dbReference>
<dbReference type="AlphaFoldDB" id="A0A0D3J5A9"/>
<dbReference type="EnsemblProtists" id="EOD18694">
    <property type="protein sequence ID" value="EOD18694"/>
    <property type="gene ID" value="EMIHUDRAFT_243533"/>
</dbReference>
<dbReference type="HOGENOM" id="CLU_772594_0_0_1"/>
<accession>A0A0D3J5A9</accession>
<dbReference type="GO" id="GO:0003950">
    <property type="term" value="F:NAD+ poly-ADP-ribosyltransferase activity"/>
    <property type="evidence" value="ECO:0007669"/>
    <property type="project" value="TreeGrafter"/>
</dbReference>
<dbReference type="PANTHER" id="PTHR45740">
    <property type="entry name" value="POLY [ADP-RIBOSE] POLYMERASE"/>
    <property type="match status" value="1"/>
</dbReference>
<dbReference type="PANTHER" id="PTHR45740:SF2">
    <property type="entry name" value="POLY [ADP-RIBOSE] POLYMERASE"/>
    <property type="match status" value="1"/>
</dbReference>
<evidence type="ECO:0000313" key="2">
    <source>
        <dbReference type="Proteomes" id="UP000013827"/>
    </source>
</evidence>
<dbReference type="InterPro" id="IPR051712">
    <property type="entry name" value="ARTD-AVP"/>
</dbReference>
<dbReference type="KEGG" id="ehx:EMIHUDRAFT_243533"/>
<proteinExistence type="predicted"/>
<dbReference type="GeneID" id="17264251"/>
<name>A0A0D3J5A9_EMIH1</name>